<dbReference type="SMART" id="SM00382">
    <property type="entry name" value="AAA"/>
    <property type="match status" value="1"/>
</dbReference>
<accession>A0A1D7U4G8</accession>
<protein>
    <submittedName>
        <fullName evidence="11">Dipeptide ABC transporter ATP-binding protein DppD</fullName>
    </submittedName>
</protein>
<keyword evidence="5" id="KW-0997">Cell inner membrane</keyword>
<dbReference type="GO" id="GO:0055085">
    <property type="term" value="P:transmembrane transport"/>
    <property type="evidence" value="ECO:0007669"/>
    <property type="project" value="UniProtKB-ARBA"/>
</dbReference>
<evidence type="ECO:0000256" key="2">
    <source>
        <dbReference type="ARBA" id="ARBA00005417"/>
    </source>
</evidence>
<dbReference type="NCBIfam" id="TIGR01727">
    <property type="entry name" value="oligo_HPY"/>
    <property type="match status" value="1"/>
</dbReference>
<keyword evidence="9" id="KW-0472">Membrane</keyword>
<comment type="subcellular location">
    <subcellularLocation>
        <location evidence="1">Cell inner membrane</location>
        <topology evidence="1">Peripheral membrane protein</topology>
    </subcellularLocation>
</comment>
<evidence type="ECO:0000256" key="7">
    <source>
        <dbReference type="ARBA" id="ARBA00022840"/>
    </source>
</evidence>
<dbReference type="RefSeq" id="WP_069691464.1">
    <property type="nucleotide sequence ID" value="NZ_CP017147.1"/>
</dbReference>
<dbReference type="FunFam" id="3.40.50.300:FF:000016">
    <property type="entry name" value="Oligopeptide ABC transporter ATP-binding component"/>
    <property type="match status" value="1"/>
</dbReference>
<dbReference type="InterPro" id="IPR013563">
    <property type="entry name" value="Oligopep_ABC_C"/>
</dbReference>
<evidence type="ECO:0000256" key="9">
    <source>
        <dbReference type="ARBA" id="ARBA00023136"/>
    </source>
</evidence>
<name>A0A1D7U4G8_9HYPH</name>
<evidence type="ECO:0000256" key="6">
    <source>
        <dbReference type="ARBA" id="ARBA00022741"/>
    </source>
</evidence>
<dbReference type="GO" id="GO:0005524">
    <property type="term" value="F:ATP binding"/>
    <property type="evidence" value="ECO:0007669"/>
    <property type="project" value="UniProtKB-KW"/>
</dbReference>
<dbReference type="PROSITE" id="PS50893">
    <property type="entry name" value="ABC_TRANSPORTER_2"/>
    <property type="match status" value="1"/>
</dbReference>
<evidence type="ECO:0000313" key="11">
    <source>
        <dbReference type="EMBL" id="AOO82254.1"/>
    </source>
</evidence>
<keyword evidence="8" id="KW-1278">Translocase</keyword>
<feature type="domain" description="ABC transporter" evidence="10">
    <location>
        <begin position="22"/>
        <end position="272"/>
    </location>
</feature>
<dbReference type="GO" id="GO:0005886">
    <property type="term" value="C:plasma membrane"/>
    <property type="evidence" value="ECO:0007669"/>
    <property type="project" value="UniProtKB-SubCell"/>
</dbReference>
<dbReference type="STRING" id="1526658.BHK69_19015"/>
<dbReference type="KEGG" id="bvv:BHK69_19015"/>
<proteinExistence type="inferred from homology"/>
<evidence type="ECO:0000256" key="4">
    <source>
        <dbReference type="ARBA" id="ARBA00022475"/>
    </source>
</evidence>
<dbReference type="PANTHER" id="PTHR43297">
    <property type="entry name" value="OLIGOPEPTIDE TRANSPORT ATP-BINDING PROTEIN APPD"/>
    <property type="match status" value="1"/>
</dbReference>
<dbReference type="Gene3D" id="3.40.50.300">
    <property type="entry name" value="P-loop containing nucleotide triphosphate hydrolases"/>
    <property type="match status" value="1"/>
</dbReference>
<dbReference type="OrthoDB" id="9802264at2"/>
<evidence type="ECO:0000259" key="10">
    <source>
        <dbReference type="PROSITE" id="PS50893"/>
    </source>
</evidence>
<dbReference type="InterPro" id="IPR003439">
    <property type="entry name" value="ABC_transporter-like_ATP-bd"/>
</dbReference>
<dbReference type="EMBL" id="CP017147">
    <property type="protein sequence ID" value="AOO82254.1"/>
    <property type="molecule type" value="Genomic_DNA"/>
</dbReference>
<dbReference type="AlphaFoldDB" id="A0A1D7U4G8"/>
<keyword evidence="4" id="KW-1003">Cell membrane</keyword>
<dbReference type="PANTHER" id="PTHR43297:SF14">
    <property type="entry name" value="ATPASE AAA-TYPE CORE DOMAIN-CONTAINING PROTEIN"/>
    <property type="match status" value="1"/>
</dbReference>
<keyword evidence="3" id="KW-0813">Transport</keyword>
<comment type="similarity">
    <text evidence="2">Belongs to the ABC transporter superfamily.</text>
</comment>
<dbReference type="PROSITE" id="PS00211">
    <property type="entry name" value="ABC_TRANSPORTER_1"/>
    <property type="match status" value="1"/>
</dbReference>
<sequence length="354" mass="38173">MDQCLSHAVGATAAEPPRDVLLDVRNLCVQAQGKGTSKTIIEDLSLQLRSGEIVALVGESGSGKSMTALSLMRLMPQEVGITGGQILFRGHDVLGMSQAELNHLRGGHIAMIFQQPQAMLDPTSRVGVQVAEALWKHQRPDRASVKERVIKLLADVGIPAPATRIDCYAHELSGGMAQRVMMAAAMSGEPQILIADEPTTALDVTVQVQILKLLDEQRRKRNLAVLLITHDLSIVSAIADRVAVMYAGRIVEEGPARDILKQPRHPYTRALVQCSLLKPDADGRLYSLPAAQSVFDAGQGCRFLPRCPTAATNGIQAHCREQEPELSSYHSGCTARCWAVPCKDHPAMASGDCA</sequence>
<dbReference type="InterPro" id="IPR017871">
    <property type="entry name" value="ABC_transporter-like_CS"/>
</dbReference>
<dbReference type="InterPro" id="IPR027417">
    <property type="entry name" value="P-loop_NTPase"/>
</dbReference>
<evidence type="ECO:0000256" key="3">
    <source>
        <dbReference type="ARBA" id="ARBA00022448"/>
    </source>
</evidence>
<dbReference type="SUPFAM" id="SSF52540">
    <property type="entry name" value="P-loop containing nucleoside triphosphate hydrolases"/>
    <property type="match status" value="1"/>
</dbReference>
<dbReference type="Pfam" id="PF00005">
    <property type="entry name" value="ABC_tran"/>
    <property type="match status" value="1"/>
</dbReference>
<dbReference type="CDD" id="cd03257">
    <property type="entry name" value="ABC_NikE_OppD_transporters"/>
    <property type="match status" value="1"/>
</dbReference>
<evidence type="ECO:0000256" key="1">
    <source>
        <dbReference type="ARBA" id="ARBA00004417"/>
    </source>
</evidence>
<dbReference type="GO" id="GO:0015833">
    <property type="term" value="P:peptide transport"/>
    <property type="evidence" value="ECO:0007669"/>
    <property type="project" value="InterPro"/>
</dbReference>
<dbReference type="InterPro" id="IPR003593">
    <property type="entry name" value="AAA+_ATPase"/>
</dbReference>
<evidence type="ECO:0000256" key="5">
    <source>
        <dbReference type="ARBA" id="ARBA00022519"/>
    </source>
</evidence>
<dbReference type="Proteomes" id="UP000094969">
    <property type="component" value="Chromosome"/>
</dbReference>
<dbReference type="GO" id="GO:0016887">
    <property type="term" value="F:ATP hydrolysis activity"/>
    <property type="evidence" value="ECO:0007669"/>
    <property type="project" value="InterPro"/>
</dbReference>
<reference evidence="11 12" key="1">
    <citation type="journal article" date="2015" name="Antonie Van Leeuwenhoek">
        <title>Bosea vaviloviae sp. nov., a new species of slow-growing rhizobia isolated from nodules of the relict species Vavilovia formosa (Stev.) Fed.</title>
        <authorList>
            <person name="Safronova V.I."/>
            <person name="Kuznetsova I.G."/>
            <person name="Sazanova A.L."/>
            <person name="Kimeklis A.K."/>
            <person name="Belimov A.A."/>
            <person name="Andronov E.E."/>
            <person name="Pinaev A.G."/>
            <person name="Chizhevskaya E.P."/>
            <person name="Pukhaev A.R."/>
            <person name="Popov K.P."/>
            <person name="Willems A."/>
            <person name="Tikhonovich I.A."/>
        </authorList>
    </citation>
    <scope>NUCLEOTIDE SEQUENCE [LARGE SCALE GENOMIC DNA]</scope>
    <source>
        <strain evidence="11 12">Vaf18</strain>
    </source>
</reference>
<keyword evidence="12" id="KW-1185">Reference proteome</keyword>
<dbReference type="InterPro" id="IPR050388">
    <property type="entry name" value="ABC_Ni/Peptide_Import"/>
</dbReference>
<evidence type="ECO:0000256" key="8">
    <source>
        <dbReference type="ARBA" id="ARBA00022967"/>
    </source>
</evidence>
<evidence type="ECO:0000313" key="12">
    <source>
        <dbReference type="Proteomes" id="UP000094969"/>
    </source>
</evidence>
<gene>
    <name evidence="11" type="primary">dppD</name>
    <name evidence="11" type="ORF">BHK69_19015</name>
</gene>
<keyword evidence="6" id="KW-0547">Nucleotide-binding</keyword>
<organism evidence="11 12">
    <name type="scientific">Bosea vaviloviae</name>
    <dbReference type="NCBI Taxonomy" id="1526658"/>
    <lineage>
        <taxon>Bacteria</taxon>
        <taxon>Pseudomonadati</taxon>
        <taxon>Pseudomonadota</taxon>
        <taxon>Alphaproteobacteria</taxon>
        <taxon>Hyphomicrobiales</taxon>
        <taxon>Boseaceae</taxon>
        <taxon>Bosea</taxon>
    </lineage>
</organism>
<dbReference type="Pfam" id="PF08352">
    <property type="entry name" value="oligo_HPY"/>
    <property type="match status" value="1"/>
</dbReference>
<keyword evidence="7 11" id="KW-0067">ATP-binding</keyword>